<dbReference type="InterPro" id="IPR021561">
    <property type="entry name" value="AbiEi_3"/>
</dbReference>
<sequence length="240" mass="26312">MSLSAWLGDNGISPQLQRRYRLSGWLKAIGTGAMVRSGDTVGWEGALYALQNNAGLPVHPGGRTALSMHGKAHFLELSRAVISLFGPLEVRLPKWVVDGKWGVKIDYHRTSFLPSDLGMVDVENGAFSIRVSTPARALMECLHLSSSAEELIEARELMDGLNSLRPKQVQALLETCRSVKVKRLFLYLADLSGHDWLKHVDRSAIDLGSGTRSLVAEGIYVPQYDIMVPKEFASDAKAGL</sequence>
<accession>A0A4R3PYV0</accession>
<dbReference type="InterPro" id="IPR033455">
    <property type="entry name" value="AbiEi_3_N"/>
</dbReference>
<gene>
    <name evidence="2" type="ORF">EV132_14011</name>
</gene>
<evidence type="ECO:0000259" key="1">
    <source>
        <dbReference type="Pfam" id="PF17194"/>
    </source>
</evidence>
<evidence type="ECO:0000313" key="2">
    <source>
        <dbReference type="EMBL" id="TCU04429.1"/>
    </source>
</evidence>
<proteinExistence type="predicted"/>
<dbReference type="Pfam" id="PF11459">
    <property type="entry name" value="AbiEi_3"/>
    <property type="match status" value="1"/>
</dbReference>
<name>A0A4R3PYV0_RHISU</name>
<dbReference type="Pfam" id="PF17194">
    <property type="entry name" value="AbiEi_3_N"/>
    <property type="match status" value="1"/>
</dbReference>
<dbReference type="EMBL" id="SMBH01000040">
    <property type="protein sequence ID" value="TCU04429.1"/>
    <property type="molecule type" value="Genomic_DNA"/>
</dbReference>
<reference evidence="2 3" key="1">
    <citation type="submission" date="2019-03" db="EMBL/GenBank/DDBJ databases">
        <title>Genomic Encyclopedia of Type Strains, Phase IV (KMG-V): Genome sequencing to study the core and pangenomes of soil and plant-associated prokaryotes.</title>
        <authorList>
            <person name="Whitman W."/>
        </authorList>
    </citation>
    <scope>NUCLEOTIDE SEQUENCE [LARGE SCALE GENOMIC DNA]</scope>
    <source>
        <strain evidence="2 3">Hc14</strain>
    </source>
</reference>
<feature type="domain" description="Transcriptional regulator AbiEi antitoxin N-terminal" evidence="1">
    <location>
        <begin position="3"/>
        <end position="77"/>
    </location>
</feature>
<dbReference type="Proteomes" id="UP000294576">
    <property type="component" value="Unassembled WGS sequence"/>
</dbReference>
<evidence type="ECO:0000313" key="3">
    <source>
        <dbReference type="Proteomes" id="UP000294576"/>
    </source>
</evidence>
<protein>
    <submittedName>
        <fullName evidence="2">Transcriptional regulator with AbiEi antitoxin domain of type IV toxin-antitoxin system</fullName>
    </submittedName>
</protein>
<comment type="caution">
    <text evidence="2">The sequence shown here is derived from an EMBL/GenBank/DDBJ whole genome shotgun (WGS) entry which is preliminary data.</text>
</comment>
<dbReference type="AlphaFoldDB" id="A0A4R3PYV0"/>
<organism evidence="2 3">
    <name type="scientific">Rhizobium sullae</name>
    <name type="common">Rhizobium hedysari</name>
    <dbReference type="NCBI Taxonomy" id="50338"/>
    <lineage>
        <taxon>Bacteria</taxon>
        <taxon>Pseudomonadati</taxon>
        <taxon>Pseudomonadota</taxon>
        <taxon>Alphaproteobacteria</taxon>
        <taxon>Hyphomicrobiales</taxon>
        <taxon>Rhizobiaceae</taxon>
        <taxon>Rhizobium/Agrobacterium group</taxon>
        <taxon>Rhizobium</taxon>
    </lineage>
</organism>